<feature type="domain" description="DUF630" evidence="3">
    <location>
        <begin position="1"/>
        <end position="59"/>
    </location>
</feature>
<dbReference type="OrthoDB" id="1883964at2759"/>
<proteinExistence type="predicted"/>
<evidence type="ECO:0000313" key="4">
    <source>
        <dbReference type="EMBL" id="KAG0498369.1"/>
    </source>
</evidence>
<keyword evidence="5" id="KW-1185">Reference proteome</keyword>
<evidence type="ECO:0000256" key="1">
    <source>
        <dbReference type="SAM" id="MobiDB-lite"/>
    </source>
</evidence>
<evidence type="ECO:0000259" key="3">
    <source>
        <dbReference type="Pfam" id="PF04783"/>
    </source>
</evidence>
<name>A0A835VF35_VANPL</name>
<protein>
    <recommendedName>
        <fullName evidence="6">Nitrate regulatory gene2 protein</fullName>
    </recommendedName>
</protein>
<dbReference type="Pfam" id="PF04783">
    <property type="entry name" value="DUF630"/>
    <property type="match status" value="1"/>
</dbReference>
<evidence type="ECO:0000313" key="5">
    <source>
        <dbReference type="Proteomes" id="UP000636800"/>
    </source>
</evidence>
<evidence type="ECO:0008006" key="6">
    <source>
        <dbReference type="Google" id="ProtNLM"/>
    </source>
</evidence>
<dbReference type="PANTHER" id="PTHR21450">
    <property type="entry name" value="PROTEIN ALTERED PHOSPHATE STARVATION RESPONSE 1"/>
    <property type="match status" value="1"/>
</dbReference>
<dbReference type="AlphaFoldDB" id="A0A835VF35"/>
<reference evidence="4 5" key="1">
    <citation type="journal article" date="2020" name="Nat. Food">
        <title>A phased Vanilla planifolia genome enables genetic improvement of flavour and production.</title>
        <authorList>
            <person name="Hasing T."/>
            <person name="Tang H."/>
            <person name="Brym M."/>
            <person name="Khazi F."/>
            <person name="Huang T."/>
            <person name="Chambers A.H."/>
        </authorList>
    </citation>
    <scope>NUCLEOTIDE SEQUENCE [LARGE SCALE GENOMIC DNA]</scope>
    <source>
        <tissue evidence="4">Leaf</tissue>
    </source>
</reference>
<gene>
    <name evidence="4" type="ORF">HPP92_003060</name>
</gene>
<dbReference type="InterPro" id="IPR006867">
    <property type="entry name" value="DUF632"/>
</dbReference>
<accession>A0A835VF35</accession>
<evidence type="ECO:0000259" key="2">
    <source>
        <dbReference type="Pfam" id="PF04782"/>
    </source>
</evidence>
<feature type="domain" description="DUF632" evidence="2">
    <location>
        <begin position="333"/>
        <end position="657"/>
    </location>
</feature>
<feature type="region of interest" description="Disordered" evidence="1">
    <location>
        <begin position="249"/>
        <end position="272"/>
    </location>
</feature>
<dbReference type="Proteomes" id="UP000636800">
    <property type="component" value="Chromosome 1"/>
</dbReference>
<dbReference type="EMBL" id="JADCNL010000001">
    <property type="protein sequence ID" value="KAG0498369.1"/>
    <property type="molecule type" value="Genomic_DNA"/>
</dbReference>
<dbReference type="Pfam" id="PF04782">
    <property type="entry name" value="DUF632"/>
    <property type="match status" value="1"/>
</dbReference>
<sequence length="731" mass="80418">MGCSASKLDDEEAVQLCRDRKNFIKQAVEHRSRFANSHLAYIQSVRRVSLALLQYVEAEDLHEFLSNSYTTPPFTPVKGLSPEISALSKPFTPNTNESIKSTVCSLHYLRSGGNQAVAVEEWPEPYETVPIETYYPVENYGIDGFFVSQSSPINGSSFFSSPFNRTNHHQQSPQASQWDYFWNPFSSLDSYGYPPRSSFDRMVSDDDIAGLRQVREAEGIPDLEEDIDDRPNNDSTENRAFWKFEPKNETPKVESKDTGVQCGDGSPISANGEPQKVEEIKEFKFRQSQSIEASEGKNAVDIQVPNQHDLEGTCSADDTPGFTVYVNRRPGSMAEVMKDIENQFIRICDCAHEITVMLEASRSPYPSASNELSMRLLNPVALFRSTSLHSSSSRFFQGSSSSKGDGYESSSEYSEDCCMVSGSHQSTLGRLYAWEKKLYEEVKSGERVRIAYEKKCLQLRSHDINGDEPSVVDKTRAAIRDLHTRLKISIHTVESISKRIEVLRDVELYPQLLELIQGLARMWSTMADCHQIQKRTIDEAKILLFSTSSTSPTTPQPPRPAAALAAELRNWRCCFARWIDAQRSYARALAGWASRCAPAAPANASGPRRALSPLGGGEGGAELPPVLGACLRWSRMAETVSEARAVEGMDFFAAGIASVSAQQREAAEGAAVAADAQSPEKAAELGMRVLCAGLAVAVGSLAEVSVAAAVGYGTVVRRCQGVDGEAAAEDR</sequence>
<comment type="caution">
    <text evidence="4">The sequence shown here is derived from an EMBL/GenBank/DDBJ whole genome shotgun (WGS) entry which is preliminary data.</text>
</comment>
<dbReference type="InterPro" id="IPR006868">
    <property type="entry name" value="DUF630"/>
</dbReference>
<dbReference type="PANTHER" id="PTHR21450:SF3">
    <property type="entry name" value="DUF630 FAMILY PROTEIN (DUF630 AND DUF632)"/>
    <property type="match status" value="1"/>
</dbReference>
<organism evidence="4 5">
    <name type="scientific">Vanilla planifolia</name>
    <name type="common">Vanilla</name>
    <dbReference type="NCBI Taxonomy" id="51239"/>
    <lineage>
        <taxon>Eukaryota</taxon>
        <taxon>Viridiplantae</taxon>
        <taxon>Streptophyta</taxon>
        <taxon>Embryophyta</taxon>
        <taxon>Tracheophyta</taxon>
        <taxon>Spermatophyta</taxon>
        <taxon>Magnoliopsida</taxon>
        <taxon>Liliopsida</taxon>
        <taxon>Asparagales</taxon>
        <taxon>Orchidaceae</taxon>
        <taxon>Vanilloideae</taxon>
        <taxon>Vanilleae</taxon>
        <taxon>Vanilla</taxon>
    </lineage>
</organism>